<evidence type="ECO:0000313" key="1">
    <source>
        <dbReference type="EMBL" id="KAK9984588.1"/>
    </source>
</evidence>
<accession>A0AAW2BGM5</accession>
<dbReference type="PANTHER" id="PTHR33116">
    <property type="entry name" value="REVERSE TRANSCRIPTASE ZINC-BINDING DOMAIN-CONTAINING PROTEIN-RELATED-RELATED"/>
    <property type="match status" value="1"/>
</dbReference>
<dbReference type="PANTHER" id="PTHR33116:SF86">
    <property type="entry name" value="REVERSE TRANSCRIPTASE DOMAIN-CONTAINING PROTEIN"/>
    <property type="match status" value="1"/>
</dbReference>
<name>A0AAW2BGM5_9ROSI</name>
<dbReference type="AlphaFoldDB" id="A0AAW2BGM5"/>
<protein>
    <recommendedName>
        <fullName evidence="3">Reverse transcriptase domain-containing protein</fullName>
    </recommendedName>
</protein>
<evidence type="ECO:0008006" key="3">
    <source>
        <dbReference type="Google" id="ProtNLM"/>
    </source>
</evidence>
<dbReference type="Proteomes" id="UP001459277">
    <property type="component" value="Unassembled WGS sequence"/>
</dbReference>
<organism evidence="1 2">
    <name type="scientific">Lithocarpus litseifolius</name>
    <dbReference type="NCBI Taxonomy" id="425828"/>
    <lineage>
        <taxon>Eukaryota</taxon>
        <taxon>Viridiplantae</taxon>
        <taxon>Streptophyta</taxon>
        <taxon>Embryophyta</taxon>
        <taxon>Tracheophyta</taxon>
        <taxon>Spermatophyta</taxon>
        <taxon>Magnoliopsida</taxon>
        <taxon>eudicotyledons</taxon>
        <taxon>Gunneridae</taxon>
        <taxon>Pentapetalae</taxon>
        <taxon>rosids</taxon>
        <taxon>fabids</taxon>
        <taxon>Fagales</taxon>
        <taxon>Fagaceae</taxon>
        <taxon>Lithocarpus</taxon>
    </lineage>
</organism>
<sequence>MNEELTRTFIAQEIRATLKQMYPLKAPSPDGMPPIVFQHFWSIWGEVVTTTVLDFLNHEGLLALIKASVCNGSMDGITICRGGPKLSHLFFADDSLIFCKASIAKCESLQRVLEVYEQASGQQLNRAKTSLFFSGKTPKEIQDEIKRRFGAQVLKQHEKYLGLPSLVGRNKRSTFNDIKEKLGRKLSGWKEKMLSKAGKEVLIKDVALAIPTYTMSCFKLLDSLYEELTTMVRKFWWRQRKDENKIPWLSWEKMCEPKSKGGTGFKNIKLFNLALLAKQGWKLQVGHDSLVYRVLKAKYFPRCEVEGWKWGQYSHLGGPVVTKPIHVQDNFPKNVFACRYLGARLDK</sequence>
<evidence type="ECO:0000313" key="2">
    <source>
        <dbReference type="Proteomes" id="UP001459277"/>
    </source>
</evidence>
<proteinExistence type="predicted"/>
<dbReference type="EMBL" id="JAZDWU010000012">
    <property type="protein sequence ID" value="KAK9984588.1"/>
    <property type="molecule type" value="Genomic_DNA"/>
</dbReference>
<gene>
    <name evidence="1" type="ORF">SO802_034113</name>
</gene>
<reference evidence="1 2" key="1">
    <citation type="submission" date="2024-01" db="EMBL/GenBank/DDBJ databases">
        <title>A telomere-to-telomere, gap-free genome of sweet tea (Lithocarpus litseifolius).</title>
        <authorList>
            <person name="Zhou J."/>
        </authorList>
    </citation>
    <scope>NUCLEOTIDE SEQUENCE [LARGE SCALE GENOMIC DNA]</scope>
    <source>
        <strain evidence="1">Zhou-2022a</strain>
        <tissue evidence="1">Leaf</tissue>
    </source>
</reference>
<comment type="caution">
    <text evidence="1">The sequence shown here is derived from an EMBL/GenBank/DDBJ whole genome shotgun (WGS) entry which is preliminary data.</text>
</comment>
<keyword evidence="2" id="KW-1185">Reference proteome</keyword>